<dbReference type="GO" id="GO:0005694">
    <property type="term" value="C:chromosome"/>
    <property type="evidence" value="ECO:0007669"/>
    <property type="project" value="TreeGrafter"/>
</dbReference>
<dbReference type="SMART" id="SM00470">
    <property type="entry name" value="ParB"/>
    <property type="match status" value="1"/>
</dbReference>
<dbReference type="AlphaFoldDB" id="A0A381DJG9"/>
<dbReference type="FunFam" id="1.10.10.2830:FF:000001">
    <property type="entry name" value="Chromosome partitioning protein ParB"/>
    <property type="match status" value="1"/>
</dbReference>
<name>A0A381DJG9_9BACT</name>
<protein>
    <submittedName>
        <fullName evidence="5">SpoOJ protein</fullName>
    </submittedName>
</protein>
<dbReference type="Gene3D" id="1.10.10.2830">
    <property type="match status" value="1"/>
</dbReference>
<dbReference type="InterPro" id="IPR036086">
    <property type="entry name" value="ParB/Sulfiredoxin_sf"/>
</dbReference>
<dbReference type="Gene3D" id="3.90.1530.30">
    <property type="match status" value="1"/>
</dbReference>
<evidence type="ECO:0000259" key="4">
    <source>
        <dbReference type="SMART" id="SM00470"/>
    </source>
</evidence>
<evidence type="ECO:0000313" key="5">
    <source>
        <dbReference type="EMBL" id="SUX10818.1"/>
    </source>
</evidence>
<dbReference type="Pfam" id="PF17762">
    <property type="entry name" value="HTH_ParB"/>
    <property type="match status" value="1"/>
</dbReference>
<gene>
    <name evidence="5" type="primary">spo0J</name>
    <name evidence="5" type="ORF">NCTC12475_01029</name>
</gene>
<dbReference type="InterPro" id="IPR041468">
    <property type="entry name" value="HTH_ParB/Spo0J"/>
</dbReference>
<evidence type="ECO:0000256" key="2">
    <source>
        <dbReference type="ARBA" id="ARBA00022829"/>
    </source>
</evidence>
<dbReference type="Pfam" id="PF02195">
    <property type="entry name" value="ParB_N"/>
    <property type="match status" value="1"/>
</dbReference>
<dbReference type="OrthoDB" id="9802051at2"/>
<accession>A0A381DJG9</accession>
<keyword evidence="6" id="KW-1185">Reference proteome</keyword>
<sequence length="287" mass="32340">MAKKPSLGRGLEAILGDVEEAYVRELESGSKSDMVLELQVSKILPNPFQPRKNFDKNALEELAASIQKHGLLQPIVVKQDGENYVIIAGERRFRATKILGKETIRAIVADMKSQNLRELALIENIQREDLNPIELANSYKELIDEYNITQDALADIIKKSRAQITNTLRLLTLDDKTKHYLSIGEISQGHAKIMVGLSKNDELAVLDTIIGQKLSVRDTENLVKNIKNQKIDKNKTNTSKNINYIDEFNILKIALNEIGINSTLKGKNIILKFNDIDSLKNLIEKIK</sequence>
<dbReference type="InterPro" id="IPR050336">
    <property type="entry name" value="Chromosome_partition/occlusion"/>
</dbReference>
<evidence type="ECO:0000256" key="3">
    <source>
        <dbReference type="ARBA" id="ARBA00023125"/>
    </source>
</evidence>
<dbReference type="InterPro" id="IPR003115">
    <property type="entry name" value="ParB_N"/>
</dbReference>
<dbReference type="PANTHER" id="PTHR33375">
    <property type="entry name" value="CHROMOSOME-PARTITIONING PROTEIN PARB-RELATED"/>
    <property type="match status" value="1"/>
</dbReference>
<dbReference type="FunFam" id="3.90.1530.30:FF:000001">
    <property type="entry name" value="Chromosome partitioning protein ParB"/>
    <property type="match status" value="1"/>
</dbReference>
<dbReference type="PANTHER" id="PTHR33375:SF1">
    <property type="entry name" value="CHROMOSOME-PARTITIONING PROTEIN PARB-RELATED"/>
    <property type="match status" value="1"/>
</dbReference>
<dbReference type="NCBIfam" id="TIGR00180">
    <property type="entry name" value="parB_part"/>
    <property type="match status" value="1"/>
</dbReference>
<dbReference type="GeneID" id="93091450"/>
<dbReference type="InterPro" id="IPR004437">
    <property type="entry name" value="ParB/RepB/Spo0J"/>
</dbReference>
<dbReference type="EMBL" id="UFVD01000001">
    <property type="protein sequence ID" value="SUX10818.1"/>
    <property type="molecule type" value="Genomic_DNA"/>
</dbReference>
<dbReference type="SUPFAM" id="SSF110849">
    <property type="entry name" value="ParB/Sulfiredoxin"/>
    <property type="match status" value="1"/>
</dbReference>
<dbReference type="GO" id="GO:0045881">
    <property type="term" value="P:positive regulation of sporulation resulting in formation of a cellular spore"/>
    <property type="evidence" value="ECO:0007669"/>
    <property type="project" value="TreeGrafter"/>
</dbReference>
<dbReference type="RefSeq" id="WP_089183180.1">
    <property type="nucleotide sequence ID" value="NZ_CP043427.1"/>
</dbReference>
<comment type="similarity">
    <text evidence="1">Belongs to the ParB family.</text>
</comment>
<dbReference type="Proteomes" id="UP000254920">
    <property type="component" value="Unassembled WGS sequence"/>
</dbReference>
<dbReference type="CDD" id="cd16393">
    <property type="entry name" value="SPO0J_N"/>
    <property type="match status" value="1"/>
</dbReference>
<dbReference type="STRING" id="32024.GCA_000788295_01731"/>
<proteinExistence type="inferred from homology"/>
<dbReference type="GO" id="GO:0003677">
    <property type="term" value="F:DNA binding"/>
    <property type="evidence" value="ECO:0007669"/>
    <property type="project" value="UniProtKB-KW"/>
</dbReference>
<keyword evidence="3" id="KW-0238">DNA-binding</keyword>
<evidence type="ECO:0000313" key="6">
    <source>
        <dbReference type="Proteomes" id="UP000254920"/>
    </source>
</evidence>
<feature type="domain" description="ParB-like N-terminal" evidence="4">
    <location>
        <begin position="36"/>
        <end position="125"/>
    </location>
</feature>
<organism evidence="5 6">
    <name type="scientific">Campylobacter sputorum subsp. sputorum</name>
    <dbReference type="NCBI Taxonomy" id="32024"/>
    <lineage>
        <taxon>Bacteria</taxon>
        <taxon>Pseudomonadati</taxon>
        <taxon>Campylobacterota</taxon>
        <taxon>Epsilonproteobacteria</taxon>
        <taxon>Campylobacterales</taxon>
        <taxon>Campylobacteraceae</taxon>
        <taxon>Campylobacter</taxon>
    </lineage>
</organism>
<dbReference type="GO" id="GO:0007059">
    <property type="term" value="P:chromosome segregation"/>
    <property type="evidence" value="ECO:0007669"/>
    <property type="project" value="UniProtKB-KW"/>
</dbReference>
<keyword evidence="2" id="KW-0159">Chromosome partition</keyword>
<reference evidence="5 6" key="1">
    <citation type="submission" date="2018-06" db="EMBL/GenBank/DDBJ databases">
        <authorList>
            <consortium name="Pathogen Informatics"/>
            <person name="Doyle S."/>
        </authorList>
    </citation>
    <scope>NUCLEOTIDE SEQUENCE [LARGE SCALE GENOMIC DNA]</scope>
    <source>
        <strain evidence="5 6">NCTC12475</strain>
    </source>
</reference>
<evidence type="ECO:0000256" key="1">
    <source>
        <dbReference type="ARBA" id="ARBA00006295"/>
    </source>
</evidence>